<name>A0A4U0QCE6_9NEIS</name>
<keyword evidence="1 3" id="KW-0694">RNA-binding</keyword>
<dbReference type="GO" id="GO:0003723">
    <property type="term" value="F:RNA binding"/>
    <property type="evidence" value="ECO:0007669"/>
    <property type="project" value="UniProtKB-KW"/>
</dbReference>
<dbReference type="GO" id="GO:0032259">
    <property type="term" value="P:methylation"/>
    <property type="evidence" value="ECO:0007669"/>
    <property type="project" value="UniProtKB-KW"/>
</dbReference>
<gene>
    <name evidence="5" type="ORF">FAZ21_01990</name>
</gene>
<dbReference type="Gene3D" id="3.40.50.150">
    <property type="entry name" value="Vaccinia Virus protein VP39"/>
    <property type="match status" value="1"/>
</dbReference>
<dbReference type="EMBL" id="SUMF01000001">
    <property type="protein sequence ID" value="TJZ79079.1"/>
    <property type="molecule type" value="Genomic_DNA"/>
</dbReference>
<dbReference type="NCBIfam" id="TIGR00478">
    <property type="entry name" value="tly"/>
    <property type="match status" value="1"/>
</dbReference>
<dbReference type="SUPFAM" id="SSF53335">
    <property type="entry name" value="S-adenosyl-L-methionine-dependent methyltransferases"/>
    <property type="match status" value="1"/>
</dbReference>
<dbReference type="InterPro" id="IPR036986">
    <property type="entry name" value="S4_RNA-bd_sf"/>
</dbReference>
<dbReference type="Pfam" id="PF01728">
    <property type="entry name" value="FtsJ"/>
    <property type="match status" value="1"/>
</dbReference>
<dbReference type="InterPro" id="IPR029063">
    <property type="entry name" value="SAM-dependent_MTases_sf"/>
</dbReference>
<keyword evidence="5" id="KW-0489">Methyltransferase</keyword>
<comment type="caution">
    <text evidence="5">The sequence shown here is derived from an EMBL/GenBank/DDBJ whole genome shotgun (WGS) entry which is preliminary data.</text>
</comment>
<keyword evidence="5" id="KW-0808">Transferase</keyword>
<organism evidence="5 6">
    <name type="scientific">Chitiniphilus eburneus</name>
    <dbReference type="NCBI Taxonomy" id="2571148"/>
    <lineage>
        <taxon>Bacteria</taxon>
        <taxon>Pseudomonadati</taxon>
        <taxon>Pseudomonadota</taxon>
        <taxon>Betaproteobacteria</taxon>
        <taxon>Neisseriales</taxon>
        <taxon>Chitinibacteraceae</taxon>
        <taxon>Chitiniphilus</taxon>
    </lineage>
</organism>
<dbReference type="GO" id="GO:0008168">
    <property type="term" value="F:methyltransferase activity"/>
    <property type="evidence" value="ECO:0007669"/>
    <property type="project" value="UniProtKB-KW"/>
</dbReference>
<dbReference type="PANTHER" id="PTHR32319">
    <property type="entry name" value="BACTERIAL HEMOLYSIN-LIKE PROTEIN"/>
    <property type="match status" value="1"/>
</dbReference>
<evidence type="ECO:0000313" key="5">
    <source>
        <dbReference type="EMBL" id="TJZ79079.1"/>
    </source>
</evidence>
<feature type="domain" description="RNA-binding S4" evidence="4">
    <location>
        <begin position="2"/>
        <end position="68"/>
    </location>
</feature>
<dbReference type="InterPro" id="IPR002877">
    <property type="entry name" value="RNA_MeTrfase_FtsJ_dom"/>
</dbReference>
<dbReference type="InterPro" id="IPR004538">
    <property type="entry name" value="Hemolysin_A/TlyA"/>
</dbReference>
<accession>A0A4U0QCE6</accession>
<keyword evidence="6" id="KW-1185">Reference proteome</keyword>
<evidence type="ECO:0000256" key="1">
    <source>
        <dbReference type="ARBA" id="ARBA00022884"/>
    </source>
</evidence>
<dbReference type="CDD" id="cd00165">
    <property type="entry name" value="S4"/>
    <property type="match status" value="1"/>
</dbReference>
<proteinExistence type="inferred from homology"/>
<dbReference type="PROSITE" id="PS50889">
    <property type="entry name" value="S4"/>
    <property type="match status" value="1"/>
</dbReference>
<dbReference type="AlphaFoldDB" id="A0A4U0QCE6"/>
<dbReference type="Proteomes" id="UP000310016">
    <property type="component" value="Unassembled WGS sequence"/>
</dbReference>
<dbReference type="InterPro" id="IPR002942">
    <property type="entry name" value="S4_RNA-bd"/>
</dbReference>
<dbReference type="OrthoDB" id="9784736at2"/>
<dbReference type="RefSeq" id="WP_136771593.1">
    <property type="nucleotide sequence ID" value="NZ_CP156074.1"/>
</dbReference>
<evidence type="ECO:0000259" key="4">
    <source>
        <dbReference type="SMART" id="SM00363"/>
    </source>
</evidence>
<evidence type="ECO:0000256" key="2">
    <source>
        <dbReference type="ARBA" id="ARBA00029460"/>
    </source>
</evidence>
<protein>
    <submittedName>
        <fullName evidence="5">TlyA family RNA methyltransferase</fullName>
    </submittedName>
</protein>
<reference evidence="5 6" key="1">
    <citation type="submission" date="2019-04" db="EMBL/GenBank/DDBJ databases">
        <title>Chitiniphilus eburnea sp. nov., a novel chitinolytic bacterium isolated from aquaculture sludge.</title>
        <authorList>
            <person name="Sheng M."/>
        </authorList>
    </citation>
    <scope>NUCLEOTIDE SEQUENCE [LARGE SCALE GENOMIC DNA]</scope>
    <source>
        <strain evidence="5 6">HX-2-15</strain>
    </source>
</reference>
<evidence type="ECO:0000313" key="6">
    <source>
        <dbReference type="Proteomes" id="UP000310016"/>
    </source>
</evidence>
<dbReference type="InterPro" id="IPR047048">
    <property type="entry name" value="TlyA"/>
</dbReference>
<dbReference type="PIRSF" id="PIRSF005578">
    <property type="entry name" value="TlyA"/>
    <property type="match status" value="1"/>
</dbReference>
<evidence type="ECO:0000256" key="3">
    <source>
        <dbReference type="PROSITE-ProRule" id="PRU00182"/>
    </source>
</evidence>
<dbReference type="SMART" id="SM00363">
    <property type="entry name" value="S4"/>
    <property type="match status" value="1"/>
</dbReference>
<dbReference type="PANTHER" id="PTHR32319:SF0">
    <property type="entry name" value="BACTERIAL HEMOLYSIN-LIKE PROTEIN"/>
    <property type="match status" value="1"/>
</dbReference>
<sequence>MSRADVLLVELGLAASRTAAQAMIAAGRVTAEGKPVSKPSQKLDAGMHIDLAADDADRFVSRGGLKLAGALAHCGLDARGWLALDIGQSTGGFTDCLLQAGARRVLGLEVGHGQLHPRLASDTRVTTLEGINVRHVLPTDLAPYLDERVDAIVGDVSFISLTLVLPALAALLPEGGRLLFLVKPQFEVGPQALGKGGIVRNAALYPQVEARIRAAAETAGFEVLDYFDSPITGGDGNREFFIHGVRRLAAEA</sequence>
<comment type="similarity">
    <text evidence="2">Belongs to the TlyA family.</text>
</comment>
<dbReference type="Gene3D" id="3.10.290.10">
    <property type="entry name" value="RNA-binding S4 domain"/>
    <property type="match status" value="1"/>
</dbReference>
<dbReference type="Pfam" id="PF01479">
    <property type="entry name" value="S4"/>
    <property type="match status" value="1"/>
</dbReference>
<dbReference type="SUPFAM" id="SSF55174">
    <property type="entry name" value="Alpha-L RNA-binding motif"/>
    <property type="match status" value="1"/>
</dbReference>